<dbReference type="GO" id="GO:0006612">
    <property type="term" value="P:protein targeting to membrane"/>
    <property type="evidence" value="ECO:0007669"/>
    <property type="project" value="TreeGrafter"/>
</dbReference>
<evidence type="ECO:0000256" key="1">
    <source>
        <dbReference type="ARBA" id="ARBA00004141"/>
    </source>
</evidence>
<feature type="transmembrane region" description="Helical" evidence="11">
    <location>
        <begin position="264"/>
        <end position="286"/>
    </location>
</feature>
<keyword evidence="14" id="KW-1185">Reference proteome</keyword>
<gene>
    <name evidence="13" type="ORF">DFJ43DRAFT_1006500</name>
</gene>
<feature type="domain" description="Palmitoyltransferase DHHC" evidence="12">
    <location>
        <begin position="218"/>
        <end position="338"/>
    </location>
</feature>
<evidence type="ECO:0000256" key="5">
    <source>
        <dbReference type="ARBA" id="ARBA00023136"/>
    </source>
</evidence>
<evidence type="ECO:0000256" key="9">
    <source>
        <dbReference type="ARBA" id="ARBA00038298"/>
    </source>
</evidence>
<evidence type="ECO:0000256" key="2">
    <source>
        <dbReference type="ARBA" id="ARBA00022679"/>
    </source>
</evidence>
<comment type="similarity">
    <text evidence="9">Belongs to the DHHC palmitoyltransferase family. PFA5 subfamily.</text>
</comment>
<comment type="domain">
    <text evidence="11">The DHHC domain is required for palmitoyltransferase activity.</text>
</comment>
<dbReference type="PROSITE" id="PS50216">
    <property type="entry name" value="DHHC"/>
    <property type="match status" value="1"/>
</dbReference>
<dbReference type="GO" id="GO:0019706">
    <property type="term" value="F:protein-cysteine S-palmitoyltransferase activity"/>
    <property type="evidence" value="ECO:0007669"/>
    <property type="project" value="UniProtKB-EC"/>
</dbReference>
<feature type="transmembrane region" description="Helical" evidence="11">
    <location>
        <begin position="302"/>
        <end position="320"/>
    </location>
</feature>
<name>A0AA38JEN8_9AGAR</name>
<keyword evidence="8 11" id="KW-0012">Acyltransferase</keyword>
<dbReference type="InterPro" id="IPR039859">
    <property type="entry name" value="PFA4/ZDH16/20/ERF2-like"/>
</dbReference>
<dbReference type="GO" id="GO:0005783">
    <property type="term" value="C:endoplasmic reticulum"/>
    <property type="evidence" value="ECO:0007669"/>
    <property type="project" value="TreeGrafter"/>
</dbReference>
<dbReference type="PANTHER" id="PTHR22883">
    <property type="entry name" value="ZINC FINGER DHHC DOMAIN CONTAINING PROTEIN"/>
    <property type="match status" value="1"/>
</dbReference>
<evidence type="ECO:0000313" key="14">
    <source>
        <dbReference type="Proteomes" id="UP001176059"/>
    </source>
</evidence>
<evidence type="ECO:0000256" key="4">
    <source>
        <dbReference type="ARBA" id="ARBA00022989"/>
    </source>
</evidence>
<organism evidence="13 14">
    <name type="scientific">Lentinula guzmanii</name>
    <dbReference type="NCBI Taxonomy" id="2804957"/>
    <lineage>
        <taxon>Eukaryota</taxon>
        <taxon>Fungi</taxon>
        <taxon>Dikarya</taxon>
        <taxon>Basidiomycota</taxon>
        <taxon>Agaricomycotina</taxon>
        <taxon>Agaricomycetes</taxon>
        <taxon>Agaricomycetidae</taxon>
        <taxon>Agaricales</taxon>
        <taxon>Marasmiineae</taxon>
        <taxon>Omphalotaceae</taxon>
        <taxon>Lentinula</taxon>
    </lineage>
</organism>
<evidence type="ECO:0000259" key="12">
    <source>
        <dbReference type="Pfam" id="PF01529"/>
    </source>
</evidence>
<keyword evidence="7" id="KW-0449">Lipoprotein</keyword>
<proteinExistence type="inferred from homology"/>
<sequence>MTEICRVIEEAKYTAREQRAARNKPQPWIVLKLMVLITTGIMAYAAYVYIGRFCLEMIKGKRNGASKGTGIALLVVFCLLFLWMLWAYALVVLISPGFARDHVPQCPPPVPPPPVRPSYSQHSANGYGNGTHDQEDFHGRSYEQMSPVPNVHDFHEDRNADVMDAFPRPDTIPEVPLPVGESTFTPPEPHTKVYDDLRRAGIRNVVRRPPTTPVLAPEYRYCARCLLLKPYRAHHCRACGTCVLKYDHHCPWIGQCVGARNHKFFLNFNLATAIFTSYTLSTLIVYTVRSSNDNEDLDPQELLITALSGLFLIFTSSLFLSHTRLLALSLTTVESLHQQSIKDREDHMLAEVFGFCELRSKRRVKAEWDRKWGRIEREGNMWWVGSKSKGWEETMGSAQRTAENPWGWLSWILPLRLNKKNDTETGMNYQLNPRFDKEGRWRRRSEWPAELR</sequence>
<dbReference type="PANTHER" id="PTHR22883:SF23">
    <property type="entry name" value="PALMITOYLTRANSFERASE ZDHHC6"/>
    <property type="match status" value="1"/>
</dbReference>
<evidence type="ECO:0000256" key="10">
    <source>
        <dbReference type="ARBA" id="ARBA00048048"/>
    </source>
</evidence>
<evidence type="ECO:0000256" key="6">
    <source>
        <dbReference type="ARBA" id="ARBA00023139"/>
    </source>
</evidence>
<dbReference type="GO" id="GO:0005794">
    <property type="term" value="C:Golgi apparatus"/>
    <property type="evidence" value="ECO:0007669"/>
    <property type="project" value="TreeGrafter"/>
</dbReference>
<dbReference type="AlphaFoldDB" id="A0AA38JEN8"/>
<comment type="subcellular location">
    <subcellularLocation>
        <location evidence="1">Membrane</location>
        <topology evidence="1">Multi-pass membrane protein</topology>
    </subcellularLocation>
</comment>
<dbReference type="EC" id="2.3.1.225" evidence="11"/>
<keyword evidence="2 11" id="KW-0808">Transferase</keyword>
<keyword evidence="6" id="KW-0564">Palmitate</keyword>
<evidence type="ECO:0000256" key="11">
    <source>
        <dbReference type="RuleBase" id="RU079119"/>
    </source>
</evidence>
<comment type="caution">
    <text evidence="13">The sequence shown here is derived from an EMBL/GenBank/DDBJ whole genome shotgun (WGS) entry which is preliminary data.</text>
</comment>
<dbReference type="Proteomes" id="UP001176059">
    <property type="component" value="Unassembled WGS sequence"/>
</dbReference>
<keyword evidence="4 11" id="KW-1133">Transmembrane helix</keyword>
<keyword evidence="5 11" id="KW-0472">Membrane</keyword>
<reference evidence="13" key="2">
    <citation type="journal article" date="2023" name="Proc. Natl. Acad. Sci. U.S.A.">
        <title>A global phylogenomic analysis of the shiitake genus Lentinula.</title>
        <authorList>
            <person name="Sierra-Patev S."/>
            <person name="Min B."/>
            <person name="Naranjo-Ortiz M."/>
            <person name="Looney B."/>
            <person name="Konkel Z."/>
            <person name="Slot J.C."/>
            <person name="Sakamoto Y."/>
            <person name="Steenwyk J.L."/>
            <person name="Rokas A."/>
            <person name="Carro J."/>
            <person name="Camarero S."/>
            <person name="Ferreira P."/>
            <person name="Molpeceres G."/>
            <person name="Ruiz-Duenas F.J."/>
            <person name="Serrano A."/>
            <person name="Henrissat B."/>
            <person name="Drula E."/>
            <person name="Hughes K.W."/>
            <person name="Mata J.L."/>
            <person name="Ishikawa N.K."/>
            <person name="Vargas-Isla R."/>
            <person name="Ushijima S."/>
            <person name="Smith C.A."/>
            <person name="Donoghue J."/>
            <person name="Ahrendt S."/>
            <person name="Andreopoulos W."/>
            <person name="He G."/>
            <person name="LaButti K."/>
            <person name="Lipzen A."/>
            <person name="Ng V."/>
            <person name="Riley R."/>
            <person name="Sandor L."/>
            <person name="Barry K."/>
            <person name="Martinez A.T."/>
            <person name="Xiao Y."/>
            <person name="Gibbons J.G."/>
            <person name="Terashima K."/>
            <person name="Grigoriev I.V."/>
            <person name="Hibbett D."/>
        </authorList>
    </citation>
    <scope>NUCLEOTIDE SEQUENCE</scope>
    <source>
        <strain evidence="13">ET3784</strain>
    </source>
</reference>
<keyword evidence="3 11" id="KW-0812">Transmembrane</keyword>
<feature type="transmembrane region" description="Helical" evidence="11">
    <location>
        <begin position="29"/>
        <end position="50"/>
    </location>
</feature>
<feature type="transmembrane region" description="Helical" evidence="11">
    <location>
        <begin position="70"/>
        <end position="94"/>
    </location>
</feature>
<protein>
    <recommendedName>
        <fullName evidence="11">Palmitoyltransferase</fullName>
        <ecNumber evidence="11">2.3.1.225</ecNumber>
    </recommendedName>
</protein>
<dbReference type="InterPro" id="IPR001594">
    <property type="entry name" value="Palmitoyltrfase_DHHC"/>
</dbReference>
<evidence type="ECO:0000256" key="7">
    <source>
        <dbReference type="ARBA" id="ARBA00023288"/>
    </source>
</evidence>
<evidence type="ECO:0000256" key="3">
    <source>
        <dbReference type="ARBA" id="ARBA00022692"/>
    </source>
</evidence>
<evidence type="ECO:0000256" key="8">
    <source>
        <dbReference type="ARBA" id="ARBA00023315"/>
    </source>
</evidence>
<accession>A0AA38JEN8</accession>
<dbReference type="Pfam" id="PF01529">
    <property type="entry name" value="DHHC"/>
    <property type="match status" value="1"/>
</dbReference>
<dbReference type="GO" id="GO:0016020">
    <property type="term" value="C:membrane"/>
    <property type="evidence" value="ECO:0007669"/>
    <property type="project" value="UniProtKB-SubCell"/>
</dbReference>
<evidence type="ECO:0000313" key="13">
    <source>
        <dbReference type="EMBL" id="KAJ3717215.1"/>
    </source>
</evidence>
<reference evidence="13" key="1">
    <citation type="submission" date="2022-08" db="EMBL/GenBank/DDBJ databases">
        <authorList>
            <consortium name="DOE Joint Genome Institute"/>
            <person name="Min B."/>
            <person name="Sierra-Patev S."/>
            <person name="Naranjo-Ortiz M."/>
            <person name="Looney B."/>
            <person name="Konkel Z."/>
            <person name="Slot J.C."/>
            <person name="Sakamoto Y."/>
            <person name="Steenwyk J.L."/>
            <person name="Rokas A."/>
            <person name="Carro J."/>
            <person name="Camarero S."/>
            <person name="Ferreira P."/>
            <person name="Molpeceres G."/>
            <person name="Ruiz-duenas F.J."/>
            <person name="Serrano A."/>
            <person name="Henrissat B."/>
            <person name="Drula E."/>
            <person name="Hughes K.W."/>
            <person name="Mata J.L."/>
            <person name="Ishikawa N.K."/>
            <person name="Vargas-Isla R."/>
            <person name="Ushijima S."/>
            <person name="Smith C.A."/>
            <person name="Ahrendt S."/>
            <person name="Andreopoulos W."/>
            <person name="He G."/>
            <person name="LaButti K."/>
            <person name="Lipzen A."/>
            <person name="Ng V."/>
            <person name="Riley R."/>
            <person name="Sandor L."/>
            <person name="Barry K."/>
            <person name="Martinez A.T."/>
            <person name="Xiao Y."/>
            <person name="Gibbons J.G."/>
            <person name="Terashima K."/>
            <person name="Hibbett D.S."/>
            <person name="Grigoriev I.V."/>
        </authorList>
    </citation>
    <scope>NUCLEOTIDE SEQUENCE</scope>
    <source>
        <strain evidence="13">ET3784</strain>
    </source>
</reference>
<comment type="catalytic activity">
    <reaction evidence="10 11">
        <text>L-cysteinyl-[protein] + hexadecanoyl-CoA = S-hexadecanoyl-L-cysteinyl-[protein] + CoA</text>
        <dbReference type="Rhea" id="RHEA:36683"/>
        <dbReference type="Rhea" id="RHEA-COMP:10131"/>
        <dbReference type="Rhea" id="RHEA-COMP:11032"/>
        <dbReference type="ChEBI" id="CHEBI:29950"/>
        <dbReference type="ChEBI" id="CHEBI:57287"/>
        <dbReference type="ChEBI" id="CHEBI:57379"/>
        <dbReference type="ChEBI" id="CHEBI:74151"/>
        <dbReference type="EC" id="2.3.1.225"/>
    </reaction>
</comment>
<dbReference type="EMBL" id="JANVFO010000075">
    <property type="protein sequence ID" value="KAJ3717215.1"/>
    <property type="molecule type" value="Genomic_DNA"/>
</dbReference>